<evidence type="ECO:0000256" key="8">
    <source>
        <dbReference type="SAM" id="MobiDB-lite"/>
    </source>
</evidence>
<feature type="domain" description="RanBD1" evidence="9">
    <location>
        <begin position="338"/>
        <end position="437"/>
    </location>
</feature>
<dbReference type="InterPro" id="IPR015007">
    <property type="entry name" value="NUP2/50/61"/>
</dbReference>
<feature type="compositionally biased region" description="Low complexity" evidence="8">
    <location>
        <begin position="132"/>
        <end position="144"/>
    </location>
</feature>
<dbReference type="InterPro" id="IPR053074">
    <property type="entry name" value="NPC_Nucleoporin"/>
</dbReference>
<dbReference type="Pfam" id="PF00638">
    <property type="entry name" value="Ran_BP1"/>
    <property type="match status" value="1"/>
</dbReference>
<evidence type="ECO:0000259" key="10">
    <source>
        <dbReference type="Pfam" id="PF08911"/>
    </source>
</evidence>
<evidence type="ECO:0000259" key="9">
    <source>
        <dbReference type="Pfam" id="PF00638"/>
    </source>
</evidence>
<feature type="compositionally biased region" description="Acidic residues" evidence="8">
    <location>
        <begin position="324"/>
        <end position="334"/>
    </location>
</feature>
<evidence type="ECO:0000256" key="1">
    <source>
        <dbReference type="ARBA" id="ARBA00004567"/>
    </source>
</evidence>
<dbReference type="AlphaFoldDB" id="A0A448YV44"/>
<dbReference type="EMBL" id="CAACVS010000005">
    <property type="protein sequence ID" value="VEU33666.1"/>
    <property type="molecule type" value="Genomic_DNA"/>
</dbReference>
<dbReference type="GO" id="GO:0005643">
    <property type="term" value="C:nuclear pore"/>
    <property type="evidence" value="ECO:0007669"/>
    <property type="project" value="UniProtKB-SubCell"/>
</dbReference>
<feature type="region of interest" description="Disordered" evidence="8">
    <location>
        <begin position="189"/>
        <end position="270"/>
    </location>
</feature>
<dbReference type="OrthoDB" id="56393at2759"/>
<evidence type="ECO:0000256" key="5">
    <source>
        <dbReference type="ARBA" id="ARBA00023010"/>
    </source>
</evidence>
<evidence type="ECO:0000313" key="12">
    <source>
        <dbReference type="Proteomes" id="UP000291116"/>
    </source>
</evidence>
<dbReference type="PANTHER" id="PTHR38697">
    <property type="entry name" value="NUCLEAR PORE COMPLEX PROTEIN SIMILAR TO S. CEREVISIAE NUP2 (EUROFUNG)"/>
    <property type="match status" value="1"/>
</dbReference>
<dbReference type="PANTHER" id="PTHR38697:SF1">
    <property type="entry name" value="NUCLEAR PORE COMPLEX PROTEIN SIMILAR TO S. CEREVISIAE NUP2 (EUROFUNG)"/>
    <property type="match status" value="1"/>
</dbReference>
<dbReference type="SUPFAM" id="SSF50729">
    <property type="entry name" value="PH domain-like"/>
    <property type="match status" value="1"/>
</dbReference>
<keyword evidence="6" id="KW-0906">Nuclear pore complex</keyword>
<evidence type="ECO:0000313" key="11">
    <source>
        <dbReference type="EMBL" id="VEU33666.1"/>
    </source>
</evidence>
<dbReference type="InterPro" id="IPR011993">
    <property type="entry name" value="PH-like_dom_sf"/>
</dbReference>
<feature type="compositionally biased region" description="Basic residues" evidence="8">
    <location>
        <begin position="40"/>
        <end position="52"/>
    </location>
</feature>
<feature type="region of interest" description="Disordered" evidence="8">
    <location>
        <begin position="304"/>
        <end position="337"/>
    </location>
</feature>
<evidence type="ECO:0000256" key="2">
    <source>
        <dbReference type="ARBA" id="ARBA00022448"/>
    </source>
</evidence>
<reference evidence="11 12" key="1">
    <citation type="submission" date="2019-01" db="EMBL/GenBank/DDBJ databases">
        <authorList>
            <person name="Ferrante I. M."/>
        </authorList>
    </citation>
    <scope>NUCLEOTIDE SEQUENCE [LARGE SCALE GENOMIC DNA]</scope>
    <source>
        <strain evidence="11 12">B856</strain>
    </source>
</reference>
<feature type="region of interest" description="Disordered" evidence="8">
    <location>
        <begin position="1"/>
        <end position="65"/>
    </location>
</feature>
<dbReference type="Pfam" id="PF08911">
    <property type="entry name" value="NUP50"/>
    <property type="match status" value="1"/>
</dbReference>
<proteinExistence type="predicted"/>
<feature type="compositionally biased region" description="Low complexity" evidence="8">
    <location>
        <begin position="190"/>
        <end position="214"/>
    </location>
</feature>
<dbReference type="GO" id="GO:0015031">
    <property type="term" value="P:protein transport"/>
    <property type="evidence" value="ECO:0007669"/>
    <property type="project" value="UniProtKB-KW"/>
</dbReference>
<keyword evidence="7" id="KW-0539">Nucleus</keyword>
<dbReference type="GO" id="GO:0051028">
    <property type="term" value="P:mRNA transport"/>
    <property type="evidence" value="ECO:0007669"/>
    <property type="project" value="UniProtKB-KW"/>
</dbReference>
<evidence type="ECO:0000256" key="7">
    <source>
        <dbReference type="ARBA" id="ARBA00023242"/>
    </source>
</evidence>
<keyword evidence="2" id="KW-0813">Transport</keyword>
<gene>
    <name evidence="11" type="ORF">PSNMU_V1.4_AUG-EV-PASAV3_0003550</name>
</gene>
<dbReference type="InterPro" id="IPR000156">
    <property type="entry name" value="Ran_bind_dom"/>
</dbReference>
<comment type="subcellular location">
    <subcellularLocation>
        <location evidence="1">Nucleus</location>
        <location evidence="1">Nuclear pore complex</location>
    </subcellularLocation>
</comment>
<feature type="domain" description="Nuclear pore complex NUP2/50/61" evidence="10">
    <location>
        <begin position="9"/>
        <end position="81"/>
    </location>
</feature>
<feature type="compositionally biased region" description="Basic and acidic residues" evidence="8">
    <location>
        <begin position="1"/>
        <end position="18"/>
    </location>
</feature>
<keyword evidence="5" id="KW-0811">Translocation</keyword>
<evidence type="ECO:0008006" key="13">
    <source>
        <dbReference type="Google" id="ProtNLM"/>
    </source>
</evidence>
<feature type="compositionally biased region" description="Low complexity" evidence="8">
    <location>
        <begin position="53"/>
        <end position="65"/>
    </location>
</feature>
<keyword evidence="4" id="KW-0653">Protein transport</keyword>
<protein>
    <recommendedName>
        <fullName evidence="13">RanBD1 domain-containing protein</fullName>
    </recommendedName>
</protein>
<keyword evidence="12" id="KW-1185">Reference proteome</keyword>
<dbReference type="Gene3D" id="2.30.29.30">
    <property type="entry name" value="Pleckstrin-homology domain (PH domain)/Phosphotyrosine-binding domain (PTB)"/>
    <property type="match status" value="1"/>
</dbReference>
<evidence type="ECO:0000256" key="6">
    <source>
        <dbReference type="ARBA" id="ARBA00023132"/>
    </source>
</evidence>
<feature type="region of interest" description="Disordered" evidence="8">
    <location>
        <begin position="132"/>
        <end position="152"/>
    </location>
</feature>
<feature type="compositionally biased region" description="Low complexity" evidence="8">
    <location>
        <begin position="222"/>
        <end position="268"/>
    </location>
</feature>
<dbReference type="Proteomes" id="UP000291116">
    <property type="component" value="Unassembled WGS sequence"/>
</dbReference>
<sequence>MGKRGNDLSQVSKEDYEASMKASSDVPTGPFAKASDDVMKKRRIVRGRRSAVRKGAPSAAAGSGVFSGVALNASPGATLAPSSAGGSSNPFGGFTFGAGTSKTLPIPSAPAESKTSAFPSFAVPAAAPPKPATTFAAATAPGTSKTSEATEEDKKLIECAQAFLKHAKKHGAYDAVGAERFAATFRELSKSASSSTASTKPPTKTAAAASTSTSWDASRPLFGAKPPASSPAAPLFGAAAPAPATGGFSFNTGSKPAASPAAPGGFSFNPTKTGASAAPVPAFSFSTTPTPAVKAAAEAAAAESASKAGTGAGDGDGENKDDQTDNDGAQEAEDNPCKTLFKANTKILRVKTNNYIKGVLKLEEHKETKKTSMVVRDKAVGHVQLNVAITKGMPIKKTIAQGKKSQGPTPIVLITAVFDETSGDPELFKVITKMEDHEKLYDELSKLV</sequence>
<name>A0A448YV44_9STRA</name>
<accession>A0A448YV44</accession>
<organism evidence="11 12">
    <name type="scientific">Pseudo-nitzschia multistriata</name>
    <dbReference type="NCBI Taxonomy" id="183589"/>
    <lineage>
        <taxon>Eukaryota</taxon>
        <taxon>Sar</taxon>
        <taxon>Stramenopiles</taxon>
        <taxon>Ochrophyta</taxon>
        <taxon>Bacillariophyta</taxon>
        <taxon>Bacillariophyceae</taxon>
        <taxon>Bacillariophycidae</taxon>
        <taxon>Bacillariales</taxon>
        <taxon>Bacillariaceae</taxon>
        <taxon>Pseudo-nitzschia</taxon>
    </lineage>
</organism>
<keyword evidence="3" id="KW-0509">mRNA transport</keyword>
<evidence type="ECO:0000256" key="3">
    <source>
        <dbReference type="ARBA" id="ARBA00022816"/>
    </source>
</evidence>
<evidence type="ECO:0000256" key="4">
    <source>
        <dbReference type="ARBA" id="ARBA00022927"/>
    </source>
</evidence>